<dbReference type="InterPro" id="IPR018673">
    <property type="entry name" value="DUF2141"/>
</dbReference>
<sequence length="138" mass="15285">MKTFTLILGLALITLTGNAQDSEGVTVTVTIENVLSDEGKIMGALHTEQTFMKGPGVVNQEIKASKGELTLRFEKVQKGTFALMLLHDKNENNRMDFEANGMPKENYATSGETSYGPPSFTDSKFEVGEEDLEFRIRF</sequence>
<feature type="chain" id="PRO_5045299924" evidence="1">
    <location>
        <begin position="20"/>
        <end position="138"/>
    </location>
</feature>
<keyword evidence="1" id="KW-0732">Signal</keyword>
<accession>A0ABW3B8H3</accession>
<reference evidence="3" key="1">
    <citation type="journal article" date="2019" name="Int. J. Syst. Evol. Microbiol.">
        <title>The Global Catalogue of Microorganisms (GCM) 10K type strain sequencing project: providing services to taxonomists for standard genome sequencing and annotation.</title>
        <authorList>
            <consortium name="The Broad Institute Genomics Platform"/>
            <consortium name="The Broad Institute Genome Sequencing Center for Infectious Disease"/>
            <person name="Wu L."/>
            <person name="Ma J."/>
        </authorList>
    </citation>
    <scope>NUCLEOTIDE SEQUENCE [LARGE SCALE GENOMIC DNA]</scope>
    <source>
        <strain evidence="3">CCUG 61948</strain>
    </source>
</reference>
<dbReference type="EMBL" id="JBHTHY010000024">
    <property type="protein sequence ID" value="MFD0799428.1"/>
    <property type="molecule type" value="Genomic_DNA"/>
</dbReference>
<organism evidence="2 3">
    <name type="scientific">Maribacter chungangensis</name>
    <dbReference type="NCBI Taxonomy" id="1069117"/>
    <lineage>
        <taxon>Bacteria</taxon>
        <taxon>Pseudomonadati</taxon>
        <taxon>Bacteroidota</taxon>
        <taxon>Flavobacteriia</taxon>
        <taxon>Flavobacteriales</taxon>
        <taxon>Flavobacteriaceae</taxon>
        <taxon>Maribacter</taxon>
    </lineage>
</organism>
<name>A0ABW3B8H3_9FLAO</name>
<protein>
    <submittedName>
        <fullName evidence="2">DUF2141 domain-containing protein</fullName>
    </submittedName>
</protein>
<comment type="caution">
    <text evidence="2">The sequence shown here is derived from an EMBL/GenBank/DDBJ whole genome shotgun (WGS) entry which is preliminary data.</text>
</comment>
<evidence type="ECO:0000313" key="2">
    <source>
        <dbReference type="EMBL" id="MFD0799428.1"/>
    </source>
</evidence>
<feature type="signal peptide" evidence="1">
    <location>
        <begin position="1"/>
        <end position="19"/>
    </location>
</feature>
<dbReference type="Proteomes" id="UP001597012">
    <property type="component" value="Unassembled WGS sequence"/>
</dbReference>
<gene>
    <name evidence="2" type="ORF">ACFQZJ_18290</name>
</gene>
<evidence type="ECO:0000256" key="1">
    <source>
        <dbReference type="SAM" id="SignalP"/>
    </source>
</evidence>
<evidence type="ECO:0000313" key="3">
    <source>
        <dbReference type="Proteomes" id="UP001597012"/>
    </source>
</evidence>
<proteinExistence type="predicted"/>
<dbReference type="RefSeq" id="WP_379936416.1">
    <property type="nucleotide sequence ID" value="NZ_JBHTHY010000024.1"/>
</dbReference>
<dbReference type="Pfam" id="PF09912">
    <property type="entry name" value="DUF2141"/>
    <property type="match status" value="1"/>
</dbReference>
<keyword evidence="3" id="KW-1185">Reference proteome</keyword>